<dbReference type="PANTHER" id="PTHR11567">
    <property type="entry name" value="ACID PHOSPHATASE-RELATED"/>
    <property type="match status" value="1"/>
</dbReference>
<comment type="caution">
    <text evidence="4">The sequence shown here is derived from an EMBL/GenBank/DDBJ whole genome shotgun (WGS) entry which is preliminary data.</text>
</comment>
<evidence type="ECO:0008006" key="6">
    <source>
        <dbReference type="Google" id="ProtNLM"/>
    </source>
</evidence>
<proteinExistence type="inferred from homology"/>
<accession>A0ABR1WWH6</accession>
<name>A0ABR1WWH6_9PEZI</name>
<keyword evidence="3" id="KW-0812">Transmembrane</keyword>
<gene>
    <name evidence="4" type="ORF">PG994_002454</name>
</gene>
<dbReference type="InterPro" id="IPR000560">
    <property type="entry name" value="His_Pase_clade-2"/>
</dbReference>
<keyword evidence="3" id="KW-1133">Transmembrane helix</keyword>
<comment type="similarity">
    <text evidence="1">Belongs to the histidine acid phosphatase family.</text>
</comment>
<keyword evidence="5" id="KW-1185">Reference proteome</keyword>
<dbReference type="EMBL" id="JAQQWL010000002">
    <property type="protein sequence ID" value="KAK8087480.1"/>
    <property type="molecule type" value="Genomic_DNA"/>
</dbReference>
<dbReference type="PANTHER" id="PTHR11567:SF127">
    <property type="entry name" value="HISTIDINE ACID PHOSPHATASE"/>
    <property type="match status" value="1"/>
</dbReference>
<dbReference type="Gene3D" id="3.40.50.1240">
    <property type="entry name" value="Phosphoglycerate mutase-like"/>
    <property type="match status" value="1"/>
</dbReference>
<evidence type="ECO:0000313" key="4">
    <source>
        <dbReference type="EMBL" id="KAK8087480.1"/>
    </source>
</evidence>
<dbReference type="SUPFAM" id="SSF53254">
    <property type="entry name" value="Phosphoglycerate mutase-like"/>
    <property type="match status" value="1"/>
</dbReference>
<protein>
    <recommendedName>
        <fullName evidence="6">Histidine acid phosphatase</fullName>
    </recommendedName>
</protein>
<evidence type="ECO:0000313" key="5">
    <source>
        <dbReference type="Proteomes" id="UP001480595"/>
    </source>
</evidence>
<evidence type="ECO:0000256" key="1">
    <source>
        <dbReference type="ARBA" id="ARBA00005375"/>
    </source>
</evidence>
<dbReference type="RefSeq" id="XP_066722004.1">
    <property type="nucleotide sequence ID" value="XM_066853863.1"/>
</dbReference>
<feature type="transmembrane region" description="Helical" evidence="3">
    <location>
        <begin position="460"/>
        <end position="484"/>
    </location>
</feature>
<evidence type="ECO:0000256" key="2">
    <source>
        <dbReference type="SAM" id="MobiDB-lite"/>
    </source>
</evidence>
<feature type="region of interest" description="Disordered" evidence="2">
    <location>
        <begin position="521"/>
        <end position="553"/>
    </location>
</feature>
<sequence length="584" mass="62828">MAPEGVQAEQIVWSSFAYILHGERTPISTDSLAVSLTTYGAQQMFAQGQMFRYRYLANSSNDGASDDNINNSFPIVGLSRRALDNSQLDIVTNTDTYNVASAMAFMQGLYPPTPDAFIENHSGRNASTLSNGSVVDFPLDGYQYPNIQTTSMLDPKSFQIQGHVSCPTYMGSQLQADDDEIIQTNRNESLALYSKLSQTVFAGTEPFQPPAANADHAYVLWDYAAYQYAHNATVRAALGADVLDRLGRLASDQQFDYNGNLSASGLRPGDMVRAVAGRTLAGRVSAQLRAQIAGGYLRKLSLTVGPFEPMLAFFALAQLSEGPSQLRFQTIPEPGSAMVFELFSVSNDDDDDSGGSTRQYPDEDDLWVRFLYRYGTNESASLIEYPIFGRGNSQSSMKWPDFRTAMAEVAVTDLYDWCQLCSAATPYCMAVEAKMGGDGSSSFPWPGDAGGSSRNGLSPAVGGVIGALVTLAVVALAGLAAFFLGGLRVRRRRSAHHDAVVRRSSSLGGFKGAEKMASDKDLSVVGSGGRRERVGSWEMGGPATPPNVARGGGEMTFGATVVRELNDDGVSIMEGEPVKPRETV</sequence>
<dbReference type="InterPro" id="IPR029033">
    <property type="entry name" value="His_PPase_superfam"/>
</dbReference>
<dbReference type="GeneID" id="92086926"/>
<reference evidence="4 5" key="1">
    <citation type="submission" date="2023-01" db="EMBL/GenBank/DDBJ databases">
        <title>Analysis of 21 Apiospora genomes using comparative genomics revels a genus with tremendous synthesis potential of carbohydrate active enzymes and secondary metabolites.</title>
        <authorList>
            <person name="Sorensen T."/>
        </authorList>
    </citation>
    <scope>NUCLEOTIDE SEQUENCE [LARGE SCALE GENOMIC DNA]</scope>
    <source>
        <strain evidence="4 5">CBS 135458</strain>
    </source>
</reference>
<evidence type="ECO:0000256" key="3">
    <source>
        <dbReference type="SAM" id="Phobius"/>
    </source>
</evidence>
<dbReference type="Pfam" id="PF00328">
    <property type="entry name" value="His_Phos_2"/>
    <property type="match status" value="1"/>
</dbReference>
<dbReference type="InterPro" id="IPR050645">
    <property type="entry name" value="Histidine_acid_phosphatase"/>
</dbReference>
<organism evidence="4 5">
    <name type="scientific">Apiospora phragmitis</name>
    <dbReference type="NCBI Taxonomy" id="2905665"/>
    <lineage>
        <taxon>Eukaryota</taxon>
        <taxon>Fungi</taxon>
        <taxon>Dikarya</taxon>
        <taxon>Ascomycota</taxon>
        <taxon>Pezizomycotina</taxon>
        <taxon>Sordariomycetes</taxon>
        <taxon>Xylariomycetidae</taxon>
        <taxon>Amphisphaeriales</taxon>
        <taxon>Apiosporaceae</taxon>
        <taxon>Apiospora</taxon>
    </lineage>
</organism>
<keyword evidence="3" id="KW-0472">Membrane</keyword>
<dbReference type="Proteomes" id="UP001480595">
    <property type="component" value="Unassembled WGS sequence"/>
</dbReference>